<dbReference type="Pfam" id="PF13520">
    <property type="entry name" value="AA_permease_2"/>
    <property type="match status" value="1"/>
</dbReference>
<evidence type="ECO:0000256" key="3">
    <source>
        <dbReference type="ARBA" id="ARBA00022692"/>
    </source>
</evidence>
<feature type="transmembrane region" description="Helical" evidence="7">
    <location>
        <begin position="455"/>
        <end position="478"/>
    </location>
</feature>
<feature type="transmembrane region" description="Helical" evidence="7">
    <location>
        <begin position="381"/>
        <end position="404"/>
    </location>
</feature>
<organism evidence="8 9">
    <name type="scientific">Thelonectria olida</name>
    <dbReference type="NCBI Taxonomy" id="1576542"/>
    <lineage>
        <taxon>Eukaryota</taxon>
        <taxon>Fungi</taxon>
        <taxon>Dikarya</taxon>
        <taxon>Ascomycota</taxon>
        <taxon>Pezizomycotina</taxon>
        <taxon>Sordariomycetes</taxon>
        <taxon>Hypocreomycetidae</taxon>
        <taxon>Hypocreales</taxon>
        <taxon>Nectriaceae</taxon>
        <taxon>Thelonectria</taxon>
    </lineage>
</organism>
<reference evidence="8 9" key="1">
    <citation type="journal article" date="2021" name="Nat. Commun.">
        <title>Genetic determinants of endophytism in the Arabidopsis root mycobiome.</title>
        <authorList>
            <person name="Mesny F."/>
            <person name="Miyauchi S."/>
            <person name="Thiergart T."/>
            <person name="Pickel B."/>
            <person name="Atanasova L."/>
            <person name="Karlsson M."/>
            <person name="Huettel B."/>
            <person name="Barry K.W."/>
            <person name="Haridas S."/>
            <person name="Chen C."/>
            <person name="Bauer D."/>
            <person name="Andreopoulos W."/>
            <person name="Pangilinan J."/>
            <person name="LaButti K."/>
            <person name="Riley R."/>
            <person name="Lipzen A."/>
            <person name="Clum A."/>
            <person name="Drula E."/>
            <person name="Henrissat B."/>
            <person name="Kohler A."/>
            <person name="Grigoriev I.V."/>
            <person name="Martin F.M."/>
            <person name="Hacquard S."/>
        </authorList>
    </citation>
    <scope>NUCLEOTIDE SEQUENCE [LARGE SCALE GENOMIC DNA]</scope>
    <source>
        <strain evidence="8 9">MPI-CAGE-CH-0241</strain>
    </source>
</reference>
<feature type="compositionally biased region" description="Basic and acidic residues" evidence="6">
    <location>
        <begin position="1"/>
        <end position="13"/>
    </location>
</feature>
<feature type="transmembrane region" description="Helical" evidence="7">
    <location>
        <begin position="333"/>
        <end position="352"/>
    </location>
</feature>
<dbReference type="PIRSF" id="PIRSF006060">
    <property type="entry name" value="AA_transporter"/>
    <property type="match status" value="1"/>
</dbReference>
<dbReference type="PANTHER" id="PTHR45649:SF19">
    <property type="entry name" value="TRANSPORTER, PUTATIVE (EUROFUNG)-RELATED"/>
    <property type="match status" value="1"/>
</dbReference>
<evidence type="ECO:0000313" key="8">
    <source>
        <dbReference type="EMBL" id="KAH6893032.1"/>
    </source>
</evidence>
<feature type="transmembrane region" description="Helical" evidence="7">
    <location>
        <begin position="131"/>
        <end position="164"/>
    </location>
</feature>
<protein>
    <submittedName>
        <fullName evidence="8">Amino acid/polyamine transporter I</fullName>
    </submittedName>
</protein>
<feature type="transmembrane region" description="Helical" evidence="7">
    <location>
        <begin position="284"/>
        <end position="305"/>
    </location>
</feature>
<dbReference type="OrthoDB" id="4476201at2759"/>
<evidence type="ECO:0000256" key="5">
    <source>
        <dbReference type="ARBA" id="ARBA00023136"/>
    </source>
</evidence>
<feature type="transmembrane region" description="Helical" evidence="7">
    <location>
        <begin position="176"/>
        <end position="194"/>
    </location>
</feature>
<feature type="transmembrane region" description="Helical" evidence="7">
    <location>
        <begin position="49"/>
        <end position="74"/>
    </location>
</feature>
<evidence type="ECO:0000256" key="4">
    <source>
        <dbReference type="ARBA" id="ARBA00022989"/>
    </source>
</evidence>
<evidence type="ECO:0000256" key="6">
    <source>
        <dbReference type="SAM" id="MobiDB-lite"/>
    </source>
</evidence>
<feature type="transmembrane region" description="Helical" evidence="7">
    <location>
        <begin position="86"/>
        <end position="111"/>
    </location>
</feature>
<accession>A0A9P8W933</accession>
<dbReference type="Proteomes" id="UP000777438">
    <property type="component" value="Unassembled WGS sequence"/>
</dbReference>
<feature type="transmembrane region" description="Helical" evidence="7">
    <location>
        <begin position="200"/>
        <end position="222"/>
    </location>
</feature>
<feature type="region of interest" description="Disordered" evidence="6">
    <location>
        <begin position="1"/>
        <end position="29"/>
    </location>
</feature>
<gene>
    <name evidence="8" type="ORF">B0T10DRAFT_457146</name>
</gene>
<dbReference type="PANTHER" id="PTHR45649">
    <property type="entry name" value="AMINO-ACID PERMEASE BAT1"/>
    <property type="match status" value="1"/>
</dbReference>
<comment type="caution">
    <text evidence="8">The sequence shown here is derived from an EMBL/GenBank/DDBJ whole genome shotgun (WGS) entry which is preliminary data.</text>
</comment>
<feature type="transmembrane region" description="Helical" evidence="7">
    <location>
        <begin position="410"/>
        <end position="434"/>
    </location>
</feature>
<evidence type="ECO:0000256" key="7">
    <source>
        <dbReference type="SAM" id="Phobius"/>
    </source>
</evidence>
<proteinExistence type="predicted"/>
<keyword evidence="2" id="KW-0813">Transport</keyword>
<dbReference type="Gene3D" id="1.20.1740.10">
    <property type="entry name" value="Amino acid/polyamine transporter I"/>
    <property type="match status" value="1"/>
</dbReference>
<dbReference type="EMBL" id="JAGPYM010000006">
    <property type="protein sequence ID" value="KAH6893032.1"/>
    <property type="molecule type" value="Genomic_DNA"/>
</dbReference>
<keyword evidence="4 7" id="KW-1133">Transmembrane helix</keyword>
<keyword evidence="9" id="KW-1185">Reference proteome</keyword>
<keyword evidence="3 7" id="KW-0812">Transmembrane</keyword>
<evidence type="ECO:0000313" key="9">
    <source>
        <dbReference type="Proteomes" id="UP000777438"/>
    </source>
</evidence>
<evidence type="ECO:0000256" key="1">
    <source>
        <dbReference type="ARBA" id="ARBA00004141"/>
    </source>
</evidence>
<comment type="subcellular location">
    <subcellularLocation>
        <location evidence="1">Membrane</location>
        <topology evidence="1">Multi-pass membrane protein</topology>
    </subcellularLocation>
</comment>
<sequence length="519" mass="55860">MKNEYSSEMKQVDVDGPQLESNGSVKTGSAEETLELSRLGLESHTKRDIGMLSIIALGWNICNSWAAVAATMILSITSGGPVTLLYGVLIVFVLNGSAAASMAEIASVYPTAGGQYHWTGVLAPKKWSRGLSYACGCINLLGWVATTAGFVVTTAQLVTGIAAFMHPGYSVESWHVFLIFQLVNVMFLLYNMFIMKKTSWIHDVGFVISLVSFLVILITCLARNPPKQSNSFVWATFQNTSGWSSDGVVFLIGMSNPNFIYSGLDGAIHLAEECTNAHKTVPKALISTVVVGFITSFSFAIAMTYCTTDFDAVLVSPVPVLEIWNQATSSEGAAVTFTIILTICGCFAVVGCQQTASRLTYSFARDNGLVFASKLSSMSPVYGAPMFALAANSVVVAILGFIYLGSSTAFNAMVATGLILQQVSFAFPAVLLLWRRRSVRFLPKSRPFRLGPFGWVANSLTVVCALVATTFYCLPTTLPATPGNMNYACAVIGVMLIFGVANWFGYASRHYQGPSLDEF</sequence>
<keyword evidence="5 7" id="KW-0472">Membrane</keyword>
<feature type="transmembrane region" description="Helical" evidence="7">
    <location>
        <begin position="484"/>
        <end position="506"/>
    </location>
</feature>
<name>A0A9P8W933_9HYPO</name>
<dbReference type="GO" id="GO:0016020">
    <property type="term" value="C:membrane"/>
    <property type="evidence" value="ECO:0007669"/>
    <property type="project" value="UniProtKB-SubCell"/>
</dbReference>
<dbReference type="AlphaFoldDB" id="A0A9P8W933"/>
<dbReference type="GO" id="GO:0022857">
    <property type="term" value="F:transmembrane transporter activity"/>
    <property type="evidence" value="ECO:0007669"/>
    <property type="project" value="InterPro"/>
</dbReference>
<evidence type="ECO:0000256" key="2">
    <source>
        <dbReference type="ARBA" id="ARBA00022448"/>
    </source>
</evidence>
<dbReference type="InterPro" id="IPR002293">
    <property type="entry name" value="AA/rel_permease1"/>
</dbReference>